<dbReference type="EC" id="3.1.-.-" evidence="3"/>
<keyword evidence="3" id="KW-0378">Hydrolase</keyword>
<dbReference type="PROSITE" id="PS51257">
    <property type="entry name" value="PROKAR_LIPOPROTEIN"/>
    <property type="match status" value="1"/>
</dbReference>
<gene>
    <name evidence="3" type="ORF">AB0L16_00435</name>
</gene>
<reference evidence="3 4" key="1">
    <citation type="submission" date="2024-06" db="EMBL/GenBank/DDBJ databases">
        <title>The Natural Products Discovery Center: Release of the First 8490 Sequenced Strains for Exploring Actinobacteria Biosynthetic Diversity.</title>
        <authorList>
            <person name="Kalkreuter E."/>
            <person name="Kautsar S.A."/>
            <person name="Yang D."/>
            <person name="Bader C.D."/>
            <person name="Teijaro C.N."/>
            <person name="Fluegel L."/>
            <person name="Davis C.M."/>
            <person name="Simpson J.R."/>
            <person name="Lauterbach L."/>
            <person name="Steele A.D."/>
            <person name="Gui C."/>
            <person name="Meng S."/>
            <person name="Li G."/>
            <person name="Viehrig K."/>
            <person name="Ye F."/>
            <person name="Su P."/>
            <person name="Kiefer A.F."/>
            <person name="Nichols A."/>
            <person name="Cepeda A.J."/>
            <person name="Yan W."/>
            <person name="Fan B."/>
            <person name="Jiang Y."/>
            <person name="Adhikari A."/>
            <person name="Zheng C.-J."/>
            <person name="Schuster L."/>
            <person name="Cowan T.M."/>
            <person name="Smanski M.J."/>
            <person name="Chevrette M.G."/>
            <person name="De Carvalho L.P.S."/>
            <person name="Shen B."/>
        </authorList>
    </citation>
    <scope>NUCLEOTIDE SEQUENCE [LARGE SCALE GENOMIC DNA]</scope>
    <source>
        <strain evidence="3 4">NPDC052347</strain>
    </source>
</reference>
<sequence>MRITRWRRPAARTAVAAVSAALSAALLLTGCDDRTAATGEPRAKPTPGPVWNTHPQSIASLGDSITRGYDACSLLADCPEVSWSTGTEVDSLAVRLLPAPQGHSWNYARTGARMADLPGQMRAAIAHRPQLVTVLLGANDACRTEVGAMTPVADYRRDFERSLAELRRALPSTQVYVASVPDLKRLWSQGSRNPLGRQIWKLGICPSMLRDAEAQDAASRQRRAAVDQRVGEYNTVLRQVCERDRLCRYDGSVHEFAFGDDELSRWDWFHPNKQGQRELAELAYRRVTAS</sequence>
<name>A0ABV3JPX1_STRON</name>
<feature type="chain" id="PRO_5046711293" evidence="1">
    <location>
        <begin position="25"/>
        <end position="290"/>
    </location>
</feature>
<proteinExistence type="predicted"/>
<evidence type="ECO:0000313" key="3">
    <source>
        <dbReference type="EMBL" id="MEV5504938.1"/>
    </source>
</evidence>
<comment type="caution">
    <text evidence="3">The sequence shown here is derived from an EMBL/GenBank/DDBJ whole genome shotgun (WGS) entry which is preliminary data.</text>
</comment>
<evidence type="ECO:0000256" key="1">
    <source>
        <dbReference type="SAM" id="SignalP"/>
    </source>
</evidence>
<keyword evidence="4" id="KW-1185">Reference proteome</keyword>
<dbReference type="Pfam" id="PF13472">
    <property type="entry name" value="Lipase_GDSL_2"/>
    <property type="match status" value="1"/>
</dbReference>
<dbReference type="Gene3D" id="3.40.50.1110">
    <property type="entry name" value="SGNH hydrolase"/>
    <property type="match status" value="1"/>
</dbReference>
<dbReference type="InterPro" id="IPR013830">
    <property type="entry name" value="SGNH_hydro"/>
</dbReference>
<organism evidence="3 4">
    <name type="scientific">Streptomyces orinoci</name>
    <name type="common">Streptoverticillium orinoci</name>
    <dbReference type="NCBI Taxonomy" id="67339"/>
    <lineage>
        <taxon>Bacteria</taxon>
        <taxon>Bacillati</taxon>
        <taxon>Actinomycetota</taxon>
        <taxon>Actinomycetes</taxon>
        <taxon>Kitasatosporales</taxon>
        <taxon>Streptomycetaceae</taxon>
        <taxon>Streptomyces</taxon>
    </lineage>
</organism>
<dbReference type="PANTHER" id="PTHR21325:SF31">
    <property type="entry name" value="GH22081P-RELATED"/>
    <property type="match status" value="1"/>
</dbReference>
<dbReference type="PANTHER" id="PTHR21325">
    <property type="entry name" value="PHOSPHOLIPASE B, PLB1"/>
    <property type="match status" value="1"/>
</dbReference>
<evidence type="ECO:0000313" key="4">
    <source>
        <dbReference type="Proteomes" id="UP001552594"/>
    </source>
</evidence>
<dbReference type="InterPro" id="IPR036514">
    <property type="entry name" value="SGNH_hydro_sf"/>
</dbReference>
<keyword evidence="1" id="KW-0732">Signal</keyword>
<dbReference type="SUPFAM" id="SSF52266">
    <property type="entry name" value="SGNH hydrolase"/>
    <property type="match status" value="1"/>
</dbReference>
<feature type="signal peptide" evidence="1">
    <location>
        <begin position="1"/>
        <end position="24"/>
    </location>
</feature>
<dbReference type="RefSeq" id="WP_109281014.1">
    <property type="nucleotide sequence ID" value="NZ_JBFAUK010000001.1"/>
</dbReference>
<dbReference type="EMBL" id="JBFAUK010000001">
    <property type="protein sequence ID" value="MEV5504938.1"/>
    <property type="molecule type" value="Genomic_DNA"/>
</dbReference>
<protein>
    <submittedName>
        <fullName evidence="3">SGNH/GDSL hydrolase family protein</fullName>
        <ecNumber evidence="3">3.1.-.-</ecNumber>
    </submittedName>
</protein>
<dbReference type="CDD" id="cd01832">
    <property type="entry name" value="SGNH_hydrolase_like_1"/>
    <property type="match status" value="1"/>
</dbReference>
<accession>A0ABV3JPX1</accession>
<feature type="domain" description="SGNH hydrolase-type esterase" evidence="2">
    <location>
        <begin position="61"/>
        <end position="277"/>
    </location>
</feature>
<evidence type="ECO:0000259" key="2">
    <source>
        <dbReference type="Pfam" id="PF13472"/>
    </source>
</evidence>
<dbReference type="Proteomes" id="UP001552594">
    <property type="component" value="Unassembled WGS sequence"/>
</dbReference>
<dbReference type="GO" id="GO:0016787">
    <property type="term" value="F:hydrolase activity"/>
    <property type="evidence" value="ECO:0007669"/>
    <property type="project" value="UniProtKB-KW"/>
</dbReference>
<dbReference type="InterPro" id="IPR038885">
    <property type="entry name" value="PLB1"/>
</dbReference>